<dbReference type="Proteomes" id="UP000238775">
    <property type="component" value="Unassembled WGS sequence"/>
</dbReference>
<gene>
    <name evidence="2" type="ORF">CV021_13610</name>
</gene>
<dbReference type="Pfam" id="PF03462">
    <property type="entry name" value="PCRF"/>
    <property type="match status" value="1"/>
</dbReference>
<dbReference type="InterPro" id="IPR045853">
    <property type="entry name" value="Pep_chain_release_fac_I_sf"/>
</dbReference>
<sequence length="49" mass="5877">MFDQLDIVEERYEQLNELLSDPDVVNDADKLRKYSKEQADLQKTVDVYR</sequence>
<evidence type="ECO:0000313" key="2">
    <source>
        <dbReference type="EMBL" id="PPJ71024.1"/>
    </source>
</evidence>
<dbReference type="EMBL" id="PGWZ01000496">
    <property type="protein sequence ID" value="PPJ71024.1"/>
    <property type="molecule type" value="Genomic_DNA"/>
</dbReference>
<evidence type="ECO:0000259" key="1">
    <source>
        <dbReference type="Pfam" id="PF03462"/>
    </source>
</evidence>
<organism evidence="2 3">
    <name type="scientific">Staphylococcus aureus</name>
    <dbReference type="NCBI Taxonomy" id="1280"/>
    <lineage>
        <taxon>Bacteria</taxon>
        <taxon>Bacillati</taxon>
        <taxon>Bacillota</taxon>
        <taxon>Bacilli</taxon>
        <taxon>Bacillales</taxon>
        <taxon>Staphylococcaceae</taxon>
        <taxon>Staphylococcus</taxon>
    </lineage>
</organism>
<feature type="non-terminal residue" evidence="2">
    <location>
        <position position="49"/>
    </location>
</feature>
<dbReference type="AlphaFoldDB" id="A0A7Z1MZD7"/>
<evidence type="ECO:0000313" key="3">
    <source>
        <dbReference type="Proteomes" id="UP000238775"/>
    </source>
</evidence>
<feature type="domain" description="Peptide chain release factor" evidence="1">
    <location>
        <begin position="8"/>
        <end position="49"/>
    </location>
</feature>
<comment type="caution">
    <text evidence="2">The sequence shown here is derived from an EMBL/GenBank/DDBJ whole genome shotgun (WGS) entry which is preliminary data.</text>
</comment>
<protein>
    <submittedName>
        <fullName evidence="2">Peptide chain release factor 1</fullName>
    </submittedName>
</protein>
<dbReference type="InterPro" id="IPR005139">
    <property type="entry name" value="PCRF"/>
</dbReference>
<dbReference type="RefSeq" id="WP_154700696.1">
    <property type="nucleotide sequence ID" value="NZ_PGWZ01000496.1"/>
</dbReference>
<accession>A0A7Z1MZD7</accession>
<dbReference type="GO" id="GO:0006415">
    <property type="term" value="P:translational termination"/>
    <property type="evidence" value="ECO:0007669"/>
    <property type="project" value="InterPro"/>
</dbReference>
<dbReference type="SUPFAM" id="SSF75620">
    <property type="entry name" value="Release factor"/>
    <property type="match status" value="1"/>
</dbReference>
<reference evidence="2 3" key="1">
    <citation type="submission" date="2017-11" db="EMBL/GenBank/DDBJ databases">
        <authorList>
            <person name="Founou R.C."/>
            <person name="Founou L."/>
            <person name="Allam M."/>
            <person name="Ismail A."/>
            <person name="Essack S.Y."/>
        </authorList>
    </citation>
    <scope>NUCLEOTIDE SEQUENCE [LARGE SCALE GENOMIC DNA]</scope>
    <source>
        <strain evidence="2 3">G703N2B1</strain>
    </source>
</reference>
<dbReference type="Gene3D" id="6.10.140.1950">
    <property type="match status" value="1"/>
</dbReference>
<name>A0A7Z1MZD7_STAAU</name>
<proteinExistence type="predicted"/>